<sequence>MNFPNRRFSSPSIREYQTSKGDSDPRKKRPEPKPILHEPKVLPQSTSCPNQKISMIISQGEQAMMDAKGLGIT</sequence>
<evidence type="ECO:0000256" key="1">
    <source>
        <dbReference type="SAM" id="MobiDB-lite"/>
    </source>
</evidence>
<feature type="region of interest" description="Disordered" evidence="1">
    <location>
        <begin position="1"/>
        <end position="47"/>
    </location>
</feature>
<accession>A0A8S9KBV6</accession>
<dbReference type="AlphaFoldDB" id="A0A8S9KBV6"/>
<feature type="compositionally biased region" description="Polar residues" evidence="1">
    <location>
        <begin position="7"/>
        <end position="20"/>
    </location>
</feature>
<comment type="caution">
    <text evidence="2">The sequence shown here is derived from an EMBL/GenBank/DDBJ whole genome shotgun (WGS) entry which is preliminary data.</text>
</comment>
<gene>
    <name evidence="2" type="ORF">F2Q70_00038088</name>
</gene>
<evidence type="ECO:0000313" key="2">
    <source>
        <dbReference type="EMBL" id="KAF2590836.1"/>
    </source>
</evidence>
<organism evidence="2">
    <name type="scientific">Brassica cretica</name>
    <name type="common">Mustard</name>
    <dbReference type="NCBI Taxonomy" id="69181"/>
    <lineage>
        <taxon>Eukaryota</taxon>
        <taxon>Viridiplantae</taxon>
        <taxon>Streptophyta</taxon>
        <taxon>Embryophyta</taxon>
        <taxon>Tracheophyta</taxon>
        <taxon>Spermatophyta</taxon>
        <taxon>Magnoliopsida</taxon>
        <taxon>eudicotyledons</taxon>
        <taxon>Gunneridae</taxon>
        <taxon>Pentapetalae</taxon>
        <taxon>rosids</taxon>
        <taxon>malvids</taxon>
        <taxon>Brassicales</taxon>
        <taxon>Brassicaceae</taxon>
        <taxon>Brassiceae</taxon>
        <taxon>Brassica</taxon>
    </lineage>
</organism>
<dbReference type="EMBL" id="QGKY02000190">
    <property type="protein sequence ID" value="KAF2590836.1"/>
    <property type="molecule type" value="Genomic_DNA"/>
</dbReference>
<reference evidence="2" key="1">
    <citation type="submission" date="2019-12" db="EMBL/GenBank/DDBJ databases">
        <title>Genome sequencing and annotation of Brassica cretica.</title>
        <authorList>
            <person name="Studholme D.J."/>
            <person name="Sarris P.F."/>
        </authorList>
    </citation>
    <scope>NUCLEOTIDE SEQUENCE</scope>
    <source>
        <strain evidence="2">PFS-102/07</strain>
        <tissue evidence="2">Leaf</tissue>
    </source>
</reference>
<protein>
    <submittedName>
        <fullName evidence="2">Uncharacterized protein</fullName>
    </submittedName>
</protein>
<name>A0A8S9KBV6_BRACR</name>
<proteinExistence type="predicted"/>
<feature type="compositionally biased region" description="Basic and acidic residues" evidence="1">
    <location>
        <begin position="21"/>
        <end position="40"/>
    </location>
</feature>